<dbReference type="GO" id="GO:0006508">
    <property type="term" value="P:proteolysis"/>
    <property type="evidence" value="ECO:0007669"/>
    <property type="project" value="UniProtKB-KW"/>
</dbReference>
<dbReference type="GO" id="GO:0008235">
    <property type="term" value="F:metalloexopeptidase activity"/>
    <property type="evidence" value="ECO:0007669"/>
    <property type="project" value="InterPro"/>
</dbReference>
<dbReference type="Proteomes" id="UP000034034">
    <property type="component" value="Chromosome"/>
</dbReference>
<protein>
    <submittedName>
        <fullName evidence="14">Leupeptin-inactivating enzyme 1 (LIE1)</fullName>
    </submittedName>
</protein>
<dbReference type="EMBL" id="CP009922">
    <property type="protein sequence ID" value="AKG42582.1"/>
    <property type="molecule type" value="Genomic_DNA"/>
</dbReference>
<dbReference type="Gene3D" id="3.40.630.10">
    <property type="entry name" value="Zn peptidases"/>
    <property type="match status" value="1"/>
</dbReference>
<dbReference type="PATRIC" id="fig|408015.6.peg.1230"/>
<organism evidence="14 15">
    <name type="scientific">Streptomyces xiamenensis</name>
    <dbReference type="NCBI Taxonomy" id="408015"/>
    <lineage>
        <taxon>Bacteria</taxon>
        <taxon>Bacillati</taxon>
        <taxon>Actinomycetota</taxon>
        <taxon>Actinomycetes</taxon>
        <taxon>Kitasatosporales</taxon>
        <taxon>Streptomycetaceae</taxon>
        <taxon>Streptomyces</taxon>
    </lineage>
</organism>
<dbReference type="CDD" id="cd03876">
    <property type="entry name" value="M28_SGAP_like"/>
    <property type="match status" value="1"/>
</dbReference>
<dbReference type="RefSeq" id="WP_046723159.1">
    <property type="nucleotide sequence ID" value="NZ_CP009922.3"/>
</dbReference>
<evidence type="ECO:0000256" key="11">
    <source>
        <dbReference type="ARBA" id="ARBA00023157"/>
    </source>
</evidence>
<accession>A0A0F7FSN0</accession>
<keyword evidence="15" id="KW-1185">Reference proteome</keyword>
<dbReference type="PANTHER" id="PTHR12147:SF26">
    <property type="entry name" value="PEPTIDASE M28 DOMAIN-CONTAINING PROTEIN"/>
    <property type="match status" value="1"/>
</dbReference>
<keyword evidence="7" id="KW-0479">Metal-binding</keyword>
<comment type="cofactor">
    <cofactor evidence="1">
        <name>Zn(2+)</name>
        <dbReference type="ChEBI" id="CHEBI:29105"/>
    </cofactor>
</comment>
<dbReference type="AlphaFoldDB" id="A0A0F7FSN0"/>
<feature type="domain" description="Peptidase M28" evidence="13">
    <location>
        <begin position="107"/>
        <end position="312"/>
    </location>
</feature>
<evidence type="ECO:0000256" key="7">
    <source>
        <dbReference type="ARBA" id="ARBA00022723"/>
    </source>
</evidence>
<evidence type="ECO:0000256" key="3">
    <source>
        <dbReference type="ARBA" id="ARBA00005957"/>
    </source>
</evidence>
<keyword evidence="11" id="KW-1015">Disulfide bond</keyword>
<dbReference type="GO" id="GO:0046872">
    <property type="term" value="F:metal ion binding"/>
    <property type="evidence" value="ECO:0007669"/>
    <property type="project" value="UniProtKB-KW"/>
</dbReference>
<dbReference type="InterPro" id="IPR045175">
    <property type="entry name" value="M28_fam"/>
</dbReference>
<evidence type="ECO:0000256" key="9">
    <source>
        <dbReference type="ARBA" id="ARBA00022801"/>
    </source>
</evidence>
<keyword evidence="5" id="KW-0964">Secreted</keyword>
<dbReference type="PANTHER" id="PTHR12147">
    <property type="entry name" value="METALLOPEPTIDASE M28 FAMILY MEMBER"/>
    <property type="match status" value="1"/>
</dbReference>
<comment type="subcellular location">
    <subcellularLocation>
        <location evidence="2">Secreted</location>
    </subcellularLocation>
</comment>
<dbReference type="GO" id="GO:0004177">
    <property type="term" value="F:aminopeptidase activity"/>
    <property type="evidence" value="ECO:0007669"/>
    <property type="project" value="InterPro"/>
</dbReference>
<dbReference type="InterPro" id="IPR041756">
    <property type="entry name" value="M28_SGAP-like"/>
</dbReference>
<keyword evidence="9" id="KW-0378">Hydrolase</keyword>
<feature type="signal peptide" evidence="12">
    <location>
        <begin position="1"/>
        <end position="27"/>
    </location>
</feature>
<comment type="subunit">
    <text evidence="4">Monomer.</text>
</comment>
<dbReference type="STRING" id="408015.SXIM_11980"/>
<dbReference type="Pfam" id="PF04389">
    <property type="entry name" value="Peptidase_M28"/>
    <property type="match status" value="1"/>
</dbReference>
<keyword evidence="6" id="KW-0645">Protease</keyword>
<comment type="similarity">
    <text evidence="3">Belongs to the peptidase M28 family. M28A subfamily.</text>
</comment>
<dbReference type="SUPFAM" id="SSF53187">
    <property type="entry name" value="Zn-dependent exopeptidases"/>
    <property type="match status" value="1"/>
</dbReference>
<evidence type="ECO:0000256" key="4">
    <source>
        <dbReference type="ARBA" id="ARBA00011245"/>
    </source>
</evidence>
<evidence type="ECO:0000256" key="1">
    <source>
        <dbReference type="ARBA" id="ARBA00001947"/>
    </source>
</evidence>
<evidence type="ECO:0000256" key="6">
    <source>
        <dbReference type="ARBA" id="ARBA00022670"/>
    </source>
</evidence>
<gene>
    <name evidence="14" type="ORF">SXIM_11980</name>
</gene>
<keyword evidence="10" id="KW-0862">Zinc</keyword>
<evidence type="ECO:0000256" key="10">
    <source>
        <dbReference type="ARBA" id="ARBA00022833"/>
    </source>
</evidence>
<evidence type="ECO:0000259" key="13">
    <source>
        <dbReference type="Pfam" id="PF04389"/>
    </source>
</evidence>
<reference evidence="14" key="1">
    <citation type="submission" date="2019-08" db="EMBL/GenBank/DDBJ databases">
        <title>Complete genome sequence of a mangrove-derived Streptomyces xiamenensis.</title>
        <authorList>
            <person name="Xu J."/>
        </authorList>
    </citation>
    <scope>NUCLEOTIDE SEQUENCE</scope>
    <source>
        <strain evidence="14">318</strain>
    </source>
</reference>
<dbReference type="GO" id="GO:0005576">
    <property type="term" value="C:extracellular region"/>
    <property type="evidence" value="ECO:0007669"/>
    <property type="project" value="UniProtKB-SubCell"/>
</dbReference>
<name>A0A0F7FSN0_9ACTN</name>
<keyword evidence="8 12" id="KW-0732">Signal</keyword>
<dbReference type="FunFam" id="3.40.630.10:FF:000066">
    <property type="entry name" value="M28 family peptidase"/>
    <property type="match status" value="1"/>
</dbReference>
<dbReference type="InterPro" id="IPR007484">
    <property type="entry name" value="Peptidase_M28"/>
</dbReference>
<evidence type="ECO:0000256" key="2">
    <source>
        <dbReference type="ARBA" id="ARBA00004613"/>
    </source>
</evidence>
<evidence type="ECO:0000313" key="14">
    <source>
        <dbReference type="EMBL" id="AKG42582.1"/>
    </source>
</evidence>
<evidence type="ECO:0000313" key="15">
    <source>
        <dbReference type="Proteomes" id="UP000034034"/>
    </source>
</evidence>
<dbReference type="KEGG" id="sxi:SXIM_11980"/>
<feature type="chain" id="PRO_5002515716" evidence="12">
    <location>
        <begin position="28"/>
        <end position="318"/>
    </location>
</feature>
<evidence type="ECO:0000256" key="8">
    <source>
        <dbReference type="ARBA" id="ARBA00022729"/>
    </source>
</evidence>
<evidence type="ECO:0000256" key="5">
    <source>
        <dbReference type="ARBA" id="ARBA00022525"/>
    </source>
</evidence>
<proteinExistence type="inferred from homology"/>
<dbReference type="HOGENOM" id="CLU_024336_2_0_11"/>
<evidence type="ECO:0000256" key="12">
    <source>
        <dbReference type="SAM" id="SignalP"/>
    </source>
</evidence>
<sequence length="318" mass="32866">MTYRRPAVPVIALSLALAAGLAGGATAAPAPTGATPPTTAAAPDIEVDRVLGHLTELESIAAAHGGNRAHGQPGYAASLDYIEGLLEEAGYETSRHAFTNAGITSWNLIATWPHAATDEVLMAGAHLDSVRSGAGVNDNGSGSAAVLEVALAVAGADLRPQKELRFGWWGAEELGMVGSRAYVASLGATERARFGEYLNFDMIGSPNAGYFVYDDDAAIAALFTDWFAARGIPTEPATAARNSSDHVPFRSAGIPVGGLFTGAGNTMTAAQAAQWNGTAGVAFDPCYHRACDTLDNIDQTALDLNTDALAHVLWELGS</sequence>